<sequence>MSEGSPQSVVQSPQSNPQFPNSRLEPNTAPHRSAPHRIARHRIFADISDEAADAAQRGKFVFRKRRLSKLEKSNNKGKVGTAAGRSWEGNDAVRTTKKIIIKRVANKTKERRRGVRAFERRPPDGCGVEVRVYDKTEPRSSLSNGGGGGGGGGGGASGGGGGGERESGFDSK</sequence>
<gene>
    <name evidence="2" type="ORF">V9T40_002951</name>
</gene>
<keyword evidence="3" id="KW-1185">Reference proteome</keyword>
<reference evidence="2 3" key="1">
    <citation type="submission" date="2024-03" db="EMBL/GenBank/DDBJ databases">
        <title>Adaptation during the transition from Ophiocordyceps entomopathogen to insect associate is accompanied by gene loss and intensified selection.</title>
        <authorList>
            <person name="Ward C.M."/>
            <person name="Onetto C.A."/>
            <person name="Borneman A.R."/>
        </authorList>
    </citation>
    <scope>NUCLEOTIDE SEQUENCE [LARGE SCALE GENOMIC DNA]</scope>
    <source>
        <strain evidence="2">AWRI1</strain>
        <tissue evidence="2">Single Adult Female</tissue>
    </source>
</reference>
<evidence type="ECO:0000313" key="3">
    <source>
        <dbReference type="Proteomes" id="UP001367676"/>
    </source>
</evidence>
<comment type="caution">
    <text evidence="2">The sequence shown here is derived from an EMBL/GenBank/DDBJ whole genome shotgun (WGS) entry which is preliminary data.</text>
</comment>
<accession>A0AAN9TLP1</accession>
<dbReference type="AlphaFoldDB" id="A0AAN9TLP1"/>
<proteinExistence type="predicted"/>
<evidence type="ECO:0000256" key="1">
    <source>
        <dbReference type="SAM" id="MobiDB-lite"/>
    </source>
</evidence>
<feature type="compositionally biased region" description="Gly residues" evidence="1">
    <location>
        <begin position="144"/>
        <end position="162"/>
    </location>
</feature>
<protein>
    <submittedName>
        <fullName evidence="2">Uncharacterized protein</fullName>
    </submittedName>
</protein>
<dbReference type="EMBL" id="JBBCAQ010000022">
    <property type="protein sequence ID" value="KAK7591338.1"/>
    <property type="molecule type" value="Genomic_DNA"/>
</dbReference>
<feature type="region of interest" description="Disordered" evidence="1">
    <location>
        <begin position="65"/>
        <end position="90"/>
    </location>
</feature>
<feature type="region of interest" description="Disordered" evidence="1">
    <location>
        <begin position="1"/>
        <end position="39"/>
    </location>
</feature>
<feature type="compositionally biased region" description="Low complexity" evidence="1">
    <location>
        <begin position="1"/>
        <end position="22"/>
    </location>
</feature>
<evidence type="ECO:0000313" key="2">
    <source>
        <dbReference type="EMBL" id="KAK7591338.1"/>
    </source>
</evidence>
<feature type="region of interest" description="Disordered" evidence="1">
    <location>
        <begin position="107"/>
        <end position="172"/>
    </location>
</feature>
<organism evidence="2 3">
    <name type="scientific">Parthenolecanium corni</name>
    <dbReference type="NCBI Taxonomy" id="536013"/>
    <lineage>
        <taxon>Eukaryota</taxon>
        <taxon>Metazoa</taxon>
        <taxon>Ecdysozoa</taxon>
        <taxon>Arthropoda</taxon>
        <taxon>Hexapoda</taxon>
        <taxon>Insecta</taxon>
        <taxon>Pterygota</taxon>
        <taxon>Neoptera</taxon>
        <taxon>Paraneoptera</taxon>
        <taxon>Hemiptera</taxon>
        <taxon>Sternorrhyncha</taxon>
        <taxon>Coccoidea</taxon>
        <taxon>Coccidae</taxon>
        <taxon>Parthenolecanium</taxon>
    </lineage>
</organism>
<feature type="compositionally biased region" description="Basic and acidic residues" evidence="1">
    <location>
        <begin position="163"/>
        <end position="172"/>
    </location>
</feature>
<dbReference type="Proteomes" id="UP001367676">
    <property type="component" value="Unassembled WGS sequence"/>
</dbReference>
<name>A0AAN9TLP1_9HEMI</name>